<dbReference type="AlphaFoldDB" id="A0A2K2U9X1"/>
<evidence type="ECO:0000256" key="6">
    <source>
        <dbReference type="ARBA" id="ARBA00023053"/>
    </source>
</evidence>
<comment type="subcellular location">
    <subcellularLocation>
        <location evidence="1 10">Cell membrane</location>
        <topology evidence="1 10">Multi-pass membrane protein</topology>
    </subcellularLocation>
</comment>
<keyword evidence="4 10" id="KW-0812">Transmembrane</keyword>
<keyword evidence="5 10" id="KW-1133">Transmembrane helix</keyword>
<keyword evidence="2 10" id="KW-0813">Transport</keyword>
<feature type="transmembrane region" description="Helical" evidence="10">
    <location>
        <begin position="277"/>
        <end position="299"/>
    </location>
</feature>
<evidence type="ECO:0000256" key="2">
    <source>
        <dbReference type="ARBA" id="ARBA00022448"/>
    </source>
</evidence>
<feature type="transmembrane region" description="Helical" evidence="10">
    <location>
        <begin position="213"/>
        <end position="232"/>
    </location>
</feature>
<comment type="caution">
    <text evidence="12">The sequence shown here is derived from an EMBL/GenBank/DDBJ whole genome shotgun (WGS) entry which is preliminary data.</text>
</comment>
<feature type="domain" description="Cation/H+ exchanger transmembrane" evidence="11">
    <location>
        <begin position="24"/>
        <end position="415"/>
    </location>
</feature>
<comment type="function">
    <text evidence="10">Na(+)/H(+) antiporter that extrudes sodium in exchange for external protons.</text>
</comment>
<feature type="transmembrane region" description="Helical" evidence="10">
    <location>
        <begin position="85"/>
        <end position="107"/>
    </location>
</feature>
<evidence type="ECO:0000256" key="8">
    <source>
        <dbReference type="ARBA" id="ARBA00023136"/>
    </source>
</evidence>
<dbReference type="InterPro" id="IPR006153">
    <property type="entry name" value="Cation/H_exchanger_TM"/>
</dbReference>
<gene>
    <name evidence="12" type="ORF">C2L71_09270</name>
</gene>
<feature type="transmembrane region" description="Helical" evidence="10">
    <location>
        <begin position="238"/>
        <end position="256"/>
    </location>
</feature>
<evidence type="ECO:0000256" key="5">
    <source>
        <dbReference type="ARBA" id="ARBA00022989"/>
    </source>
</evidence>
<keyword evidence="8 10" id="KW-0472">Membrane</keyword>
<keyword evidence="7 10" id="KW-0406">Ion transport</keyword>
<dbReference type="OrthoDB" id="9809206at2"/>
<dbReference type="NCBIfam" id="TIGR00831">
    <property type="entry name" value="a_cpa1"/>
    <property type="match status" value="1"/>
</dbReference>
<sequence>MELFELVLLLLGAVLVSAVLDEIIPRVSLPLVQIAIGAAVAVAWAEPLDVQVDPELFLVLFIAPLLFDESRRADKRALWDNRGAIVSLAVGLVLLTVLVVGFVLHWIKPSIPLTAAFALGAALGPTDAVAVMSLSKDIRLSKRQKTLLSGEALINDASGVVSFQFAIAAAATGAFSLVEASASFAFSFFGGIILGLTLGLAAEIVLRALRSRGLESTTLHVVFEVCMPFFVFLTAEHLGVSGILAVVAAGLLMAFFPRKTTSDSSRIKIVSSSVWDVLVFVINGVVFVLLGMELALLVSPTWDRSGMSRSMLVGCVMLVTLLVVGVRFLWVLGMEAWRARAKRERTGFGLTKAAVKSLLVTTLAGPKGAVTLSIAFTIPYYLSTGVAFPHRNDLIFLASGVIVCTLLLANFVVPLLAPKEDSAEEDDAADRAAEVAILRNVIAELTRERDSKSDAALRVVAKGYEERIARIVESDVAPERLLQLRREVVERQRAYVQQAGERGDFAREACDCYSERLDRMAEMLGGRRPERHAQKYLKRRAFLRVRDALKGALGSSGETVAAEAVERYRIAVGAERCAVEYLASLGNQADADEAMAVRYLLGEHHAALRTLETRDAEELGTLAASVADLQSMAGLRKPSQGQRTRIVELEAEALRLELEQIQSMKEQDRLSRDRARALREEVYLLQMGLGIE</sequence>
<evidence type="ECO:0000313" key="13">
    <source>
        <dbReference type="Proteomes" id="UP000236197"/>
    </source>
</evidence>
<evidence type="ECO:0000256" key="1">
    <source>
        <dbReference type="ARBA" id="ARBA00004651"/>
    </source>
</evidence>
<evidence type="ECO:0000256" key="4">
    <source>
        <dbReference type="ARBA" id="ARBA00022692"/>
    </source>
</evidence>
<evidence type="ECO:0000256" key="9">
    <source>
        <dbReference type="ARBA" id="ARBA00023201"/>
    </source>
</evidence>
<feature type="transmembrane region" description="Helical" evidence="10">
    <location>
        <begin position="311"/>
        <end position="332"/>
    </location>
</feature>
<evidence type="ECO:0000259" key="11">
    <source>
        <dbReference type="Pfam" id="PF00999"/>
    </source>
</evidence>
<dbReference type="RefSeq" id="WP_103265485.1">
    <property type="nucleotide sequence ID" value="NZ_CABMLE010000012.1"/>
</dbReference>
<keyword evidence="13" id="KW-1185">Reference proteome</keyword>
<organism evidence="12 13">
    <name type="scientific">Enteroscipio rubneri</name>
    <dbReference type="NCBI Taxonomy" id="2070686"/>
    <lineage>
        <taxon>Bacteria</taxon>
        <taxon>Bacillati</taxon>
        <taxon>Actinomycetota</taxon>
        <taxon>Coriobacteriia</taxon>
        <taxon>Eggerthellales</taxon>
        <taxon>Eggerthellaceae</taxon>
        <taxon>Enteroscipio</taxon>
    </lineage>
</organism>
<keyword evidence="9 10" id="KW-0739">Sodium transport</keyword>
<dbReference type="PANTHER" id="PTHR10110:SF86">
    <property type="entry name" value="SODIUM_HYDROGEN EXCHANGER 7"/>
    <property type="match status" value="1"/>
</dbReference>
<evidence type="ECO:0000256" key="7">
    <source>
        <dbReference type="ARBA" id="ARBA00023065"/>
    </source>
</evidence>
<dbReference type="GO" id="GO:0005886">
    <property type="term" value="C:plasma membrane"/>
    <property type="evidence" value="ECO:0007669"/>
    <property type="project" value="UniProtKB-SubCell"/>
</dbReference>
<dbReference type="InterPro" id="IPR018422">
    <property type="entry name" value="Cation/H_exchanger_CPA1"/>
</dbReference>
<feature type="transmembrane region" description="Helical" evidence="10">
    <location>
        <begin position="394"/>
        <end position="417"/>
    </location>
</feature>
<dbReference type="InterPro" id="IPR004705">
    <property type="entry name" value="Cation/H_exchanger_CPA1_bac"/>
</dbReference>
<protein>
    <submittedName>
        <fullName evidence="12">Na+/H+ antiporter</fullName>
    </submittedName>
</protein>
<comment type="similarity">
    <text evidence="10">Belongs to the monovalent cation:proton antiporter 1 (CPA1) transporter (TC 2.A.36) family.</text>
</comment>
<accession>A0A2K2U9X1</accession>
<keyword evidence="3 10" id="KW-1003">Cell membrane</keyword>
<dbReference type="PANTHER" id="PTHR10110">
    <property type="entry name" value="SODIUM/HYDROGEN EXCHANGER"/>
    <property type="match status" value="1"/>
</dbReference>
<name>A0A2K2U9X1_9ACTN</name>
<dbReference type="GO" id="GO:0098719">
    <property type="term" value="P:sodium ion import across plasma membrane"/>
    <property type="evidence" value="ECO:0007669"/>
    <property type="project" value="TreeGrafter"/>
</dbReference>
<feature type="transmembrane region" description="Helical" evidence="10">
    <location>
        <begin position="353"/>
        <end position="382"/>
    </location>
</feature>
<keyword evidence="6 10" id="KW-0915">Sodium</keyword>
<feature type="transmembrane region" description="Helical" evidence="10">
    <location>
        <begin position="113"/>
        <end position="132"/>
    </location>
</feature>
<feature type="transmembrane region" description="Helical" evidence="10">
    <location>
        <begin position="184"/>
        <end position="206"/>
    </location>
</feature>
<keyword evidence="10" id="KW-0050">Antiport</keyword>
<dbReference type="GO" id="GO:0015385">
    <property type="term" value="F:sodium:proton antiporter activity"/>
    <property type="evidence" value="ECO:0007669"/>
    <property type="project" value="InterPro"/>
</dbReference>
<feature type="transmembrane region" description="Helical" evidence="10">
    <location>
        <begin position="153"/>
        <end position="178"/>
    </location>
</feature>
<dbReference type="GO" id="GO:0051453">
    <property type="term" value="P:regulation of intracellular pH"/>
    <property type="evidence" value="ECO:0007669"/>
    <property type="project" value="TreeGrafter"/>
</dbReference>
<evidence type="ECO:0000256" key="10">
    <source>
        <dbReference type="RuleBase" id="RU366002"/>
    </source>
</evidence>
<dbReference type="Proteomes" id="UP000236197">
    <property type="component" value="Unassembled WGS sequence"/>
</dbReference>
<evidence type="ECO:0000313" key="12">
    <source>
        <dbReference type="EMBL" id="PNV67115.1"/>
    </source>
</evidence>
<reference evidence="13" key="1">
    <citation type="submission" date="2018-01" db="EMBL/GenBank/DDBJ databases">
        <title>Rubneribacter badeniensis gen. nov., sp. nov., and Colonibacter rubneri, gen. nov., sp. nov., WGS of new members of the Eggerthellaceae.</title>
        <authorList>
            <person name="Danylec N."/>
            <person name="Stoll D.A."/>
            <person name="Doetsch A."/>
            <person name="Kulling S.E."/>
            <person name="Huch M."/>
        </authorList>
    </citation>
    <scope>NUCLEOTIDE SEQUENCE [LARGE SCALE GENOMIC DNA]</scope>
    <source>
        <strain evidence="13">ResAG-96</strain>
    </source>
</reference>
<dbReference type="EMBL" id="PPEK01000012">
    <property type="protein sequence ID" value="PNV67115.1"/>
    <property type="molecule type" value="Genomic_DNA"/>
</dbReference>
<evidence type="ECO:0000256" key="3">
    <source>
        <dbReference type="ARBA" id="ARBA00022475"/>
    </source>
</evidence>
<dbReference type="Gene3D" id="6.10.140.1330">
    <property type="match status" value="1"/>
</dbReference>
<proteinExistence type="inferred from homology"/>
<dbReference type="Pfam" id="PF00999">
    <property type="entry name" value="Na_H_Exchanger"/>
    <property type="match status" value="1"/>
</dbReference>
<comment type="caution">
    <text evidence="10">Lacks conserved residue(s) required for the propagation of feature annotation.</text>
</comment>
<dbReference type="GO" id="GO:0015386">
    <property type="term" value="F:potassium:proton antiporter activity"/>
    <property type="evidence" value="ECO:0007669"/>
    <property type="project" value="TreeGrafter"/>
</dbReference>